<dbReference type="GO" id="GO:0071630">
    <property type="term" value="P:nuclear protein quality control by the ubiquitin-proteasome system"/>
    <property type="evidence" value="ECO:0007669"/>
    <property type="project" value="UniProtKB-UniRule"/>
</dbReference>
<reference evidence="8" key="1">
    <citation type="submission" date="2016-05" db="EMBL/GenBank/DDBJ databases">
        <title>Comparative genomics of biotechnologically important yeasts.</title>
        <authorList>
            <consortium name="DOE Joint Genome Institute"/>
            <person name="Riley R."/>
            <person name="Haridas S."/>
            <person name="Wolfe K.H."/>
            <person name="Lopes M.R."/>
            <person name="Hittinger C.T."/>
            <person name="Goker M."/>
            <person name="Salamov A."/>
            <person name="Wisecaver J."/>
            <person name="Long T.M."/>
            <person name="Aerts A.L."/>
            <person name="Barry K."/>
            <person name="Choi C."/>
            <person name="Clum A."/>
            <person name="Coughlan A.Y."/>
            <person name="Deshpande S."/>
            <person name="Douglass A.P."/>
            <person name="Hanson S.J."/>
            <person name="Klenk H.-P."/>
            <person name="Labutti K."/>
            <person name="Lapidus A."/>
            <person name="Lindquist E."/>
            <person name="Lipzen A."/>
            <person name="Meier-Kolthoff J.P."/>
            <person name="Ohm R.A."/>
            <person name="Otillar R.P."/>
            <person name="Pangilinan J."/>
            <person name="Peng Y."/>
            <person name="Rokas A."/>
            <person name="Rosa C.A."/>
            <person name="Scheuner C."/>
            <person name="Sibirny A.A."/>
            <person name="Slot J.C."/>
            <person name="Stielow J.B."/>
            <person name="Sun H."/>
            <person name="Kurtzman C.P."/>
            <person name="Blackwell M."/>
            <person name="Grigoriev I.V."/>
            <person name="Jeffries T.W."/>
        </authorList>
    </citation>
    <scope>NUCLEOTIDE SEQUENCE [LARGE SCALE GENOMIC DNA]</scope>
    <source>
        <strain evidence="8">NRRL Y-1933</strain>
    </source>
</reference>
<dbReference type="AlphaFoldDB" id="A0A1E4RI52"/>
<dbReference type="GeneID" id="30998552"/>
<comment type="subunit">
    <text evidence="5">Binds the proteasome.</text>
</comment>
<evidence type="ECO:0000313" key="7">
    <source>
        <dbReference type="EMBL" id="ODV66920.1"/>
    </source>
</evidence>
<keyword evidence="8" id="KW-1185">Reference proteome</keyword>
<dbReference type="PANTHER" id="PTHR28032">
    <property type="entry name" value="FI02826P"/>
    <property type="match status" value="1"/>
</dbReference>
<dbReference type="InterPro" id="IPR013868">
    <property type="entry name" value="Cut8/Sts1_fam"/>
</dbReference>
<evidence type="ECO:0000256" key="6">
    <source>
        <dbReference type="SAM" id="MobiDB-lite"/>
    </source>
</evidence>
<evidence type="ECO:0000256" key="4">
    <source>
        <dbReference type="ARBA" id="ARBA00023242"/>
    </source>
</evidence>
<evidence type="ECO:0000313" key="8">
    <source>
        <dbReference type="Proteomes" id="UP000095085"/>
    </source>
</evidence>
<comment type="function">
    <text evidence="5">Involved in ubiquitin-mediated protein degradation. Regulatory factor in the ubiquitin/proteasome pathway that controls the turnover of proteasome substrates. Targets proteasomes to the nucleus and facilitates the degradation of nuclear proteins.</text>
</comment>
<sequence length="272" mass="30974">ARHKKTKTPRIVGQPLPIHRLIEVLDHKSLQTLLEDLVKIHPETANTIHKLSPKPCTKSSIALIREKFDNIINHLPYKCDVESDYSYLRVKPYINEFLNCLSDFILNLLPPIETNISRSVEFLDMITNLIHELPNFTNHEFQYTRSMAYEQISNTWLIVLSQRFDHPLDDDSIDSALVSNSTPSSPPSNSSNSSSANLELIKIIEDMNLQSCLEKHNNTSLGKFKLVIDFIKSELDNYEQLSQSLNGGPTNILNDLITVDYSNFAITARTSH</sequence>
<evidence type="ECO:0000256" key="1">
    <source>
        <dbReference type="ARBA" id="ARBA00006199"/>
    </source>
</evidence>
<name>A0A1E4RI52_9ASCO</name>
<gene>
    <name evidence="7" type="ORF">HYPBUDRAFT_97953</name>
</gene>
<dbReference type="Gene3D" id="1.20.58.1590">
    <property type="entry name" value="Tethering factor for nuclear proteasome Cut8/Sts1"/>
    <property type="match status" value="1"/>
</dbReference>
<protein>
    <recommendedName>
        <fullName evidence="2 5">Tethering factor for nuclear proteasome STS1</fullName>
    </recommendedName>
</protein>
<dbReference type="GO" id="GO:0031144">
    <property type="term" value="P:proteasome localization"/>
    <property type="evidence" value="ECO:0007669"/>
    <property type="project" value="UniProtKB-UniRule"/>
</dbReference>
<comment type="similarity">
    <text evidence="1 5">Belongs to the cut8/STS1 family.</text>
</comment>
<dbReference type="RefSeq" id="XP_020075987.1">
    <property type="nucleotide sequence ID" value="XM_020224003.1"/>
</dbReference>
<proteinExistence type="inferred from homology"/>
<dbReference type="EMBL" id="KV454541">
    <property type="protein sequence ID" value="ODV66920.1"/>
    <property type="molecule type" value="Genomic_DNA"/>
</dbReference>
<keyword evidence="3 5" id="KW-0653">Protein transport</keyword>
<organism evidence="7 8">
    <name type="scientific">Hyphopichia burtonii NRRL Y-1933</name>
    <dbReference type="NCBI Taxonomy" id="984485"/>
    <lineage>
        <taxon>Eukaryota</taxon>
        <taxon>Fungi</taxon>
        <taxon>Dikarya</taxon>
        <taxon>Ascomycota</taxon>
        <taxon>Saccharomycotina</taxon>
        <taxon>Pichiomycetes</taxon>
        <taxon>Debaryomycetaceae</taxon>
        <taxon>Hyphopichia</taxon>
    </lineage>
</organism>
<dbReference type="GO" id="GO:0070628">
    <property type="term" value="F:proteasome binding"/>
    <property type="evidence" value="ECO:0007669"/>
    <property type="project" value="TreeGrafter"/>
</dbReference>
<dbReference type="STRING" id="984485.A0A1E4RI52"/>
<dbReference type="Pfam" id="PF08559">
    <property type="entry name" value="Cut8"/>
    <property type="match status" value="1"/>
</dbReference>
<evidence type="ECO:0000256" key="5">
    <source>
        <dbReference type="RuleBase" id="RU368013"/>
    </source>
</evidence>
<keyword evidence="5" id="KW-0963">Cytoplasm</keyword>
<dbReference type="OrthoDB" id="10061064at2759"/>
<dbReference type="GO" id="GO:0031965">
    <property type="term" value="C:nuclear membrane"/>
    <property type="evidence" value="ECO:0007669"/>
    <property type="project" value="TreeGrafter"/>
</dbReference>
<feature type="compositionally biased region" description="Low complexity" evidence="6">
    <location>
        <begin position="179"/>
        <end position="194"/>
    </location>
</feature>
<keyword evidence="5" id="KW-0813">Transport</keyword>
<dbReference type="GO" id="GO:0015031">
    <property type="term" value="P:protein transport"/>
    <property type="evidence" value="ECO:0007669"/>
    <property type="project" value="UniProtKB-UniRule"/>
</dbReference>
<evidence type="ECO:0000256" key="3">
    <source>
        <dbReference type="ARBA" id="ARBA00022927"/>
    </source>
</evidence>
<accession>A0A1E4RI52</accession>
<dbReference type="GO" id="GO:0005737">
    <property type="term" value="C:cytoplasm"/>
    <property type="evidence" value="ECO:0007669"/>
    <property type="project" value="UniProtKB-SubCell"/>
</dbReference>
<comment type="subcellular location">
    <subcellularLocation>
        <location evidence="5">Cytoplasm</location>
    </subcellularLocation>
    <subcellularLocation>
        <location evidence="5">Nucleus</location>
    </subcellularLocation>
</comment>
<feature type="non-terminal residue" evidence="7">
    <location>
        <position position="1"/>
    </location>
</feature>
<feature type="region of interest" description="Disordered" evidence="6">
    <location>
        <begin position="175"/>
        <end position="194"/>
    </location>
</feature>
<feature type="non-terminal residue" evidence="7">
    <location>
        <position position="272"/>
    </location>
</feature>
<keyword evidence="4 5" id="KW-0539">Nucleus</keyword>
<dbReference type="InterPro" id="IPR038422">
    <property type="entry name" value="Cut8/Sts1_sf"/>
</dbReference>
<dbReference type="Proteomes" id="UP000095085">
    <property type="component" value="Unassembled WGS sequence"/>
</dbReference>
<dbReference type="PANTHER" id="PTHR28032:SF1">
    <property type="entry name" value="FI02826P"/>
    <property type="match status" value="1"/>
</dbReference>
<evidence type="ECO:0000256" key="2">
    <source>
        <dbReference type="ARBA" id="ARBA00016204"/>
    </source>
</evidence>